<dbReference type="PANTHER" id="PTHR30296">
    <property type="entry name" value="UNCHARACTERIZED PROTEIN YKGE"/>
    <property type="match status" value="1"/>
</dbReference>
<reference evidence="3" key="1">
    <citation type="submission" date="2017-05" db="EMBL/GenBank/DDBJ databases">
        <authorList>
            <person name="Sharma S."/>
            <person name="Sidhu C."/>
            <person name="Pinnaka A.K."/>
        </authorList>
    </citation>
    <scope>NUCLEOTIDE SEQUENCE [LARGE SCALE GENOMIC DNA]</scope>
    <source>
        <strain evidence="3">AK93</strain>
    </source>
</reference>
<dbReference type="AlphaFoldDB" id="A0A3E0WI54"/>
<dbReference type="PANTHER" id="PTHR30296:SF0">
    <property type="entry name" value="LACTATE UTILIZATION PROTEIN A"/>
    <property type="match status" value="1"/>
</dbReference>
<dbReference type="EMBL" id="NFZW01000044">
    <property type="protein sequence ID" value="RFA31646.1"/>
    <property type="molecule type" value="Genomic_DNA"/>
</dbReference>
<proteinExistence type="predicted"/>
<evidence type="ECO:0000313" key="3">
    <source>
        <dbReference type="Proteomes" id="UP000256763"/>
    </source>
</evidence>
<dbReference type="OrthoDB" id="9770306at2"/>
<dbReference type="GO" id="GO:0016491">
    <property type="term" value="F:oxidoreductase activity"/>
    <property type="evidence" value="ECO:0007669"/>
    <property type="project" value="UniProtKB-ARBA"/>
</dbReference>
<dbReference type="Pfam" id="PF02754">
    <property type="entry name" value="CCG"/>
    <property type="match status" value="2"/>
</dbReference>
<sequence>MSNNDTQEPLTVALFATCLVDLLRPEVGFATAKLIQACGFRVEVPKAQTCCAQPAYNAGDWKTARALAQNNIALLEDYDYVVVPSGSCVGTFRDYTELFAEDDVSRQQAEQLSAKTFELTDFLLRHNWQCANPRAPGHTVSYHDSCSNFRQLNVREQPRTLLRQAGYRLTEVADPEVCCGFGGAFCIKYADLSARLGHDKAASITATGSDLLLGGDLGCLLHLAGTLSRQNSPIKVFHVAEALVGELAGTGISGEGSKP</sequence>
<dbReference type="InterPro" id="IPR004017">
    <property type="entry name" value="Cys_rich_dom"/>
</dbReference>
<keyword evidence="3" id="KW-1185">Reference proteome</keyword>
<organism evidence="2 3">
    <name type="scientific">Alkalilimnicola ehrlichii</name>
    <dbReference type="NCBI Taxonomy" id="351052"/>
    <lineage>
        <taxon>Bacteria</taxon>
        <taxon>Pseudomonadati</taxon>
        <taxon>Pseudomonadota</taxon>
        <taxon>Gammaproteobacteria</taxon>
        <taxon>Chromatiales</taxon>
        <taxon>Ectothiorhodospiraceae</taxon>
        <taxon>Alkalilimnicola</taxon>
    </lineage>
</organism>
<accession>A0A3E0WI54</accession>
<comment type="caution">
    <text evidence="2">The sequence shown here is derived from an EMBL/GenBank/DDBJ whole genome shotgun (WGS) entry which is preliminary data.</text>
</comment>
<protein>
    <recommendedName>
        <fullName evidence="1">Cysteine-rich domain-containing protein</fullName>
    </recommendedName>
</protein>
<dbReference type="GO" id="GO:0005829">
    <property type="term" value="C:cytosol"/>
    <property type="evidence" value="ECO:0007669"/>
    <property type="project" value="TreeGrafter"/>
</dbReference>
<evidence type="ECO:0000259" key="1">
    <source>
        <dbReference type="Pfam" id="PF02754"/>
    </source>
</evidence>
<evidence type="ECO:0000313" key="2">
    <source>
        <dbReference type="EMBL" id="RFA31646.1"/>
    </source>
</evidence>
<gene>
    <name evidence="2" type="ORF">CAL65_21885</name>
</gene>
<name>A0A3E0WI54_9GAMM</name>
<feature type="domain" description="Cysteine-rich" evidence="1">
    <location>
        <begin position="12"/>
        <end position="92"/>
    </location>
</feature>
<dbReference type="Proteomes" id="UP000256763">
    <property type="component" value="Unassembled WGS sequence"/>
</dbReference>
<dbReference type="RefSeq" id="WP_116302760.1">
    <property type="nucleotide sequence ID" value="NZ_NFZV01000013.1"/>
</dbReference>
<feature type="domain" description="Cysteine-rich" evidence="1">
    <location>
        <begin position="140"/>
        <end position="223"/>
    </location>
</feature>